<dbReference type="Proteomes" id="UP000800235">
    <property type="component" value="Unassembled WGS sequence"/>
</dbReference>
<evidence type="ECO:0000256" key="1">
    <source>
        <dbReference type="SAM" id="MobiDB-lite"/>
    </source>
</evidence>
<name>A0A9P4NTK1_9PEZI</name>
<comment type="caution">
    <text evidence="2">The sequence shown here is derived from an EMBL/GenBank/DDBJ whole genome shotgun (WGS) entry which is preliminary data.</text>
</comment>
<evidence type="ECO:0000313" key="2">
    <source>
        <dbReference type="EMBL" id="KAF2431133.1"/>
    </source>
</evidence>
<evidence type="ECO:0000313" key="3">
    <source>
        <dbReference type="Proteomes" id="UP000800235"/>
    </source>
</evidence>
<feature type="compositionally biased region" description="Basic and acidic residues" evidence="1">
    <location>
        <begin position="21"/>
        <end position="57"/>
    </location>
</feature>
<sequence length="267" mass="30724">MARRNERSPHRTGSGSYGGNRGRDDRAPHGRRDDYDHRGGRGGGEGRGDSYRSDDRHRTRSRTPPRRHDKDRRDDDRGGYSRNDRRDDRYERGGDRDRDRRPDLIRDRRRSRSPPPPPPRDDDRRSRESSYRQRERADSRPRSSRDLNRSSKPRAQDTAAKEAEEKAAKLAKLEAWKAKLAVKKREEESKNSTATILKDMDKKAALAKTPVLDAGPDAKAAALKRKIIEDRYKASGCSSYPHCCLHPCSASRWQARGFWLHRQSTAS</sequence>
<dbReference type="AlphaFoldDB" id="A0A9P4NTK1"/>
<protein>
    <submittedName>
        <fullName evidence="2">Uncharacterized protein</fullName>
    </submittedName>
</protein>
<feature type="compositionally biased region" description="Basic and acidic residues" evidence="1">
    <location>
        <begin position="66"/>
        <end position="106"/>
    </location>
</feature>
<accession>A0A9P4NTK1</accession>
<dbReference type="EMBL" id="MU007034">
    <property type="protein sequence ID" value="KAF2431133.1"/>
    <property type="molecule type" value="Genomic_DNA"/>
</dbReference>
<gene>
    <name evidence="2" type="ORF">EJ08DRAFT_649205</name>
</gene>
<reference evidence="2" key="1">
    <citation type="journal article" date="2020" name="Stud. Mycol.">
        <title>101 Dothideomycetes genomes: a test case for predicting lifestyles and emergence of pathogens.</title>
        <authorList>
            <person name="Haridas S."/>
            <person name="Albert R."/>
            <person name="Binder M."/>
            <person name="Bloem J."/>
            <person name="Labutti K."/>
            <person name="Salamov A."/>
            <person name="Andreopoulos B."/>
            <person name="Baker S."/>
            <person name="Barry K."/>
            <person name="Bills G."/>
            <person name="Bluhm B."/>
            <person name="Cannon C."/>
            <person name="Castanera R."/>
            <person name="Culley D."/>
            <person name="Daum C."/>
            <person name="Ezra D."/>
            <person name="Gonzalez J."/>
            <person name="Henrissat B."/>
            <person name="Kuo A."/>
            <person name="Liang C."/>
            <person name="Lipzen A."/>
            <person name="Lutzoni F."/>
            <person name="Magnuson J."/>
            <person name="Mondo S."/>
            <person name="Nolan M."/>
            <person name="Ohm R."/>
            <person name="Pangilinan J."/>
            <person name="Park H.-J."/>
            <person name="Ramirez L."/>
            <person name="Alfaro M."/>
            <person name="Sun H."/>
            <person name="Tritt A."/>
            <person name="Yoshinaga Y."/>
            <person name="Zwiers L.-H."/>
            <person name="Turgeon B."/>
            <person name="Goodwin S."/>
            <person name="Spatafora J."/>
            <person name="Crous P."/>
            <person name="Grigoriev I."/>
        </authorList>
    </citation>
    <scope>NUCLEOTIDE SEQUENCE</scope>
    <source>
        <strain evidence="2">CBS 130266</strain>
    </source>
</reference>
<organism evidence="2 3">
    <name type="scientific">Tothia fuscella</name>
    <dbReference type="NCBI Taxonomy" id="1048955"/>
    <lineage>
        <taxon>Eukaryota</taxon>
        <taxon>Fungi</taxon>
        <taxon>Dikarya</taxon>
        <taxon>Ascomycota</taxon>
        <taxon>Pezizomycotina</taxon>
        <taxon>Dothideomycetes</taxon>
        <taxon>Pleosporomycetidae</taxon>
        <taxon>Venturiales</taxon>
        <taxon>Cylindrosympodiaceae</taxon>
        <taxon>Tothia</taxon>
    </lineage>
</organism>
<keyword evidence="3" id="KW-1185">Reference proteome</keyword>
<feature type="compositionally biased region" description="Basic and acidic residues" evidence="1">
    <location>
        <begin position="119"/>
        <end position="149"/>
    </location>
</feature>
<proteinExistence type="predicted"/>
<feature type="region of interest" description="Disordered" evidence="1">
    <location>
        <begin position="1"/>
        <end position="166"/>
    </location>
</feature>